<dbReference type="OrthoDB" id="9793753at2"/>
<evidence type="ECO:0000256" key="4">
    <source>
        <dbReference type="ARBA" id="ARBA00023186"/>
    </source>
</evidence>
<dbReference type="eggNOG" id="COG1281">
    <property type="taxonomic scope" value="Bacteria"/>
</dbReference>
<keyword evidence="2" id="KW-0862">Zinc</keyword>
<dbReference type="PATRIC" id="fig|1280950.3.peg.3123"/>
<dbReference type="GO" id="GO:0051082">
    <property type="term" value="F:unfolded protein binding"/>
    <property type="evidence" value="ECO:0007669"/>
    <property type="project" value="InterPro"/>
</dbReference>
<organism evidence="6 7">
    <name type="scientific">Hyphomonas johnsonii MHS-2</name>
    <dbReference type="NCBI Taxonomy" id="1280950"/>
    <lineage>
        <taxon>Bacteria</taxon>
        <taxon>Pseudomonadati</taxon>
        <taxon>Pseudomonadota</taxon>
        <taxon>Alphaproteobacteria</taxon>
        <taxon>Hyphomonadales</taxon>
        <taxon>Hyphomonadaceae</taxon>
        <taxon>Hyphomonas</taxon>
    </lineage>
</organism>
<gene>
    <name evidence="6" type="ORF">HJO_15558</name>
</gene>
<evidence type="ECO:0000256" key="5">
    <source>
        <dbReference type="ARBA" id="ARBA00023284"/>
    </source>
</evidence>
<keyword evidence="5" id="KW-0676">Redox-active center</keyword>
<dbReference type="PIRSF" id="PIRSF005261">
    <property type="entry name" value="Heat_shock_Hsp33"/>
    <property type="match status" value="1"/>
</dbReference>
<dbReference type="Pfam" id="PF01430">
    <property type="entry name" value="HSP33"/>
    <property type="match status" value="1"/>
</dbReference>
<sequence length="310" mass="33789">MPDTSRPDSDFVANFQIDQRPVRGRAVRMGAGSLSPILHRHDYPPHLARVLGEAVTLAAMVGASLKFEGRILVQAEGDGPVSMLVGEYRTDGGVRGYAKFDADRWAHLEKVNKGAAPHMPQLFGPGGRLALILIQDDPSVAPYQGIVPLVKGTLSECAEDYFTMSEQVPSRIKLAIAELDRKGEAPIWVSGGMMVQRIAADEARGDTSDVWNEAEALFGTLSDAELVDPDLAMPDLLFRLFHEQGVRLEDSVSLEDSCTCNEERLIATLKSMPDDSLRDMVEPDGTLAIDCQFCARHYSVPIEKVTGPVS</sequence>
<evidence type="ECO:0000256" key="2">
    <source>
        <dbReference type="ARBA" id="ARBA00022833"/>
    </source>
</evidence>
<keyword evidence="3" id="KW-1015">Disulfide bond</keyword>
<dbReference type="InterPro" id="IPR000397">
    <property type="entry name" value="Heat_shock_Hsp33"/>
</dbReference>
<evidence type="ECO:0000256" key="1">
    <source>
        <dbReference type="ARBA" id="ARBA00022490"/>
    </source>
</evidence>
<dbReference type="InterPro" id="IPR016154">
    <property type="entry name" value="Heat_shock_Hsp33_C"/>
</dbReference>
<keyword evidence="7" id="KW-1185">Reference proteome</keyword>
<dbReference type="GO" id="GO:0042026">
    <property type="term" value="P:protein refolding"/>
    <property type="evidence" value="ECO:0007669"/>
    <property type="project" value="TreeGrafter"/>
</dbReference>
<dbReference type="EMBL" id="ARYK01000010">
    <property type="protein sequence ID" value="KCZ88292.1"/>
    <property type="molecule type" value="Genomic_DNA"/>
</dbReference>
<dbReference type="PANTHER" id="PTHR30111">
    <property type="entry name" value="33 KDA CHAPERONIN"/>
    <property type="match status" value="1"/>
</dbReference>
<dbReference type="PANTHER" id="PTHR30111:SF1">
    <property type="entry name" value="33 KDA CHAPERONIN"/>
    <property type="match status" value="1"/>
</dbReference>
<name>A0A059FCH1_9PROT</name>
<dbReference type="SUPFAM" id="SSF64397">
    <property type="entry name" value="Hsp33 domain"/>
    <property type="match status" value="1"/>
</dbReference>
<comment type="caution">
    <text evidence="6">The sequence shown here is derived from an EMBL/GenBank/DDBJ whole genome shotgun (WGS) entry which is preliminary data.</text>
</comment>
<keyword evidence="4" id="KW-0143">Chaperone</keyword>
<evidence type="ECO:0000256" key="3">
    <source>
        <dbReference type="ARBA" id="ARBA00023157"/>
    </source>
</evidence>
<dbReference type="InterPro" id="IPR016153">
    <property type="entry name" value="Heat_shock_Hsp33_N"/>
</dbReference>
<dbReference type="Gene3D" id="3.90.1280.10">
    <property type="entry name" value="HSP33 redox switch-like"/>
    <property type="match status" value="1"/>
</dbReference>
<dbReference type="GO" id="GO:0044183">
    <property type="term" value="F:protein folding chaperone"/>
    <property type="evidence" value="ECO:0007669"/>
    <property type="project" value="TreeGrafter"/>
</dbReference>
<proteinExistence type="predicted"/>
<evidence type="ECO:0000313" key="7">
    <source>
        <dbReference type="Proteomes" id="UP000025171"/>
    </source>
</evidence>
<protein>
    <submittedName>
        <fullName evidence="6">Chaperonin HslO</fullName>
    </submittedName>
</protein>
<dbReference type="SUPFAM" id="SSF118352">
    <property type="entry name" value="HSP33 redox switch-like"/>
    <property type="match status" value="1"/>
</dbReference>
<keyword evidence="1" id="KW-0963">Cytoplasm</keyword>
<reference evidence="6 7" key="1">
    <citation type="journal article" date="2014" name="Antonie Van Leeuwenhoek">
        <title>Hyphomonas beringensis sp. nov. and Hyphomonas chukchiensis sp. nov., isolated from surface seawater of the Bering Sea and Chukchi Sea.</title>
        <authorList>
            <person name="Li C."/>
            <person name="Lai Q."/>
            <person name="Li G."/>
            <person name="Dong C."/>
            <person name="Wang J."/>
            <person name="Liao Y."/>
            <person name="Shao Z."/>
        </authorList>
    </citation>
    <scope>NUCLEOTIDE SEQUENCE [LARGE SCALE GENOMIC DNA]</scope>
    <source>
        <strain evidence="6 7">MHS-2</strain>
    </source>
</reference>
<dbReference type="CDD" id="cd00498">
    <property type="entry name" value="Hsp33"/>
    <property type="match status" value="1"/>
</dbReference>
<dbReference type="AlphaFoldDB" id="A0A059FCH1"/>
<dbReference type="GO" id="GO:0005737">
    <property type="term" value="C:cytoplasm"/>
    <property type="evidence" value="ECO:0007669"/>
    <property type="project" value="InterPro"/>
</dbReference>
<dbReference type="Gene3D" id="1.10.287.480">
    <property type="entry name" value="helix hairpin bin"/>
    <property type="match status" value="1"/>
</dbReference>
<dbReference type="STRING" id="1280950.HJO_15558"/>
<evidence type="ECO:0000313" key="6">
    <source>
        <dbReference type="EMBL" id="KCZ88292.1"/>
    </source>
</evidence>
<dbReference type="Gene3D" id="3.55.30.10">
    <property type="entry name" value="Hsp33 domain"/>
    <property type="match status" value="1"/>
</dbReference>
<dbReference type="Proteomes" id="UP000025171">
    <property type="component" value="Unassembled WGS sequence"/>
</dbReference>
<accession>A0A059FCH1</accession>
<dbReference type="RefSeq" id="WP_035618813.1">
    <property type="nucleotide sequence ID" value="NZ_ARYK01000010.1"/>
</dbReference>
<dbReference type="InterPro" id="IPR023212">
    <property type="entry name" value="Hsp33_helix_hairpin_bin_dom_sf"/>
</dbReference>